<name>A0ABQ9I057_9NEOP</name>
<gene>
    <name evidence="2" type="ORF">PR048_009503</name>
</gene>
<protein>
    <recommendedName>
        <fullName evidence="1">DUF4371 domain-containing protein</fullName>
    </recommendedName>
</protein>
<evidence type="ECO:0000313" key="3">
    <source>
        <dbReference type="Proteomes" id="UP001159363"/>
    </source>
</evidence>
<dbReference type="Proteomes" id="UP001159363">
    <property type="component" value="Chromosome 3"/>
</dbReference>
<dbReference type="PANTHER" id="PTHR45749:SF37">
    <property type="entry name" value="OS05G0311600 PROTEIN"/>
    <property type="match status" value="1"/>
</dbReference>
<evidence type="ECO:0000313" key="2">
    <source>
        <dbReference type="EMBL" id="KAJ8889998.1"/>
    </source>
</evidence>
<evidence type="ECO:0000259" key="1">
    <source>
        <dbReference type="Pfam" id="PF14291"/>
    </source>
</evidence>
<dbReference type="Pfam" id="PF14291">
    <property type="entry name" value="DUF4371"/>
    <property type="match status" value="1"/>
</dbReference>
<dbReference type="EMBL" id="JARBHB010000003">
    <property type="protein sequence ID" value="KAJ8889998.1"/>
    <property type="molecule type" value="Genomic_DNA"/>
</dbReference>
<proteinExistence type="predicted"/>
<organism evidence="2 3">
    <name type="scientific">Dryococelus australis</name>
    <dbReference type="NCBI Taxonomy" id="614101"/>
    <lineage>
        <taxon>Eukaryota</taxon>
        <taxon>Metazoa</taxon>
        <taxon>Ecdysozoa</taxon>
        <taxon>Arthropoda</taxon>
        <taxon>Hexapoda</taxon>
        <taxon>Insecta</taxon>
        <taxon>Pterygota</taxon>
        <taxon>Neoptera</taxon>
        <taxon>Polyneoptera</taxon>
        <taxon>Phasmatodea</taxon>
        <taxon>Verophasmatodea</taxon>
        <taxon>Anareolatae</taxon>
        <taxon>Phasmatidae</taxon>
        <taxon>Eurycanthinae</taxon>
        <taxon>Dryococelus</taxon>
    </lineage>
</organism>
<accession>A0ABQ9I057</accession>
<feature type="domain" description="DUF4371" evidence="1">
    <location>
        <begin position="31"/>
        <end position="200"/>
    </location>
</feature>
<sequence length="290" mass="33221">MNSTFKMKMLDNRQRLIPAVETIYMCARQEMLFRGTNYSGLIDVDGTESDWNDGNFRTLLRMPAKCGDETLKRHMESAVVNALYASPVIQNEIIYVCRSLIQEKIVNQVNGPQNFFILAEETCVISGPEQMSLYLRYVEKYYEVNNYILREDFLDIVPVYDLIARCLAQVITNKLESHELNMPYMCGQDYDGTSSRSGYLRGVQAIICQKFRQVKYVHCIARNLNLALSHACSVQPIRNCISTVPSVINFINGSSQRINILKFLVSLVPKELFLLTLPIRTTLQQVDCDL</sequence>
<dbReference type="PANTHER" id="PTHR45749">
    <property type="match status" value="1"/>
</dbReference>
<comment type="caution">
    <text evidence="2">The sequence shown here is derived from an EMBL/GenBank/DDBJ whole genome shotgun (WGS) entry which is preliminary data.</text>
</comment>
<dbReference type="InterPro" id="IPR025398">
    <property type="entry name" value="DUF4371"/>
</dbReference>
<keyword evidence="3" id="KW-1185">Reference proteome</keyword>
<reference evidence="2 3" key="1">
    <citation type="submission" date="2023-02" db="EMBL/GenBank/DDBJ databases">
        <title>LHISI_Scaffold_Assembly.</title>
        <authorList>
            <person name="Stuart O.P."/>
            <person name="Cleave R."/>
            <person name="Magrath M.J.L."/>
            <person name="Mikheyev A.S."/>
        </authorList>
    </citation>
    <scope>NUCLEOTIDE SEQUENCE [LARGE SCALE GENOMIC DNA]</scope>
    <source>
        <strain evidence="2">Daus_M_001</strain>
        <tissue evidence="2">Leg muscle</tissue>
    </source>
</reference>